<reference evidence="2 5" key="2">
    <citation type="submission" date="2020-07" db="EMBL/GenBank/DDBJ databases">
        <authorList>
            <person name="Feng H."/>
        </authorList>
    </citation>
    <scope>NUCLEOTIDE SEQUENCE [LARGE SCALE GENOMIC DNA]</scope>
    <source>
        <strain evidence="5">s-12</strain>
        <strain evidence="2">S-12</strain>
    </source>
</reference>
<dbReference type="EMBL" id="JACEIO010000039">
    <property type="protein sequence ID" value="MBA4538275.1"/>
    <property type="molecule type" value="Genomic_DNA"/>
</dbReference>
<organism evidence="3 4">
    <name type="scientific">Bacillus aquiflavi</name>
    <dbReference type="NCBI Taxonomy" id="2672567"/>
    <lineage>
        <taxon>Bacteria</taxon>
        <taxon>Bacillati</taxon>
        <taxon>Bacillota</taxon>
        <taxon>Bacilli</taxon>
        <taxon>Bacillales</taxon>
        <taxon>Bacillaceae</taxon>
        <taxon>Bacillus</taxon>
    </lineage>
</organism>
<sequence length="260" mass="28364">MSGTLVKTLGAVTLAGGIVVSGIVWTGTEHLNNIKTKVVDLVDKVEVLEDTRVGLENILNEVKSDATNRIQTANGIIYSKDEQIAQLNATIEDLETQIAELQDGQIDTEEIQGEINRLEGELETANAEAEQLEDEVEAAYAEVAEVGEEEFDASKYKTNLPMVEEEIPSVTDDGSLSATHLEILTNVDNLRLIQNSYGVKLTKVGQMNIPSVSYFIEGDSLVTSPTAEQMEQLKSIARQVNRDIKIKSAGGHDLTTITLY</sequence>
<dbReference type="AlphaFoldDB" id="A0A6B3W581"/>
<evidence type="ECO:0000313" key="3">
    <source>
        <dbReference type="EMBL" id="NEY82594.1"/>
    </source>
</evidence>
<feature type="coiled-coil region" evidence="1">
    <location>
        <begin position="31"/>
        <end position="149"/>
    </location>
</feature>
<keyword evidence="1" id="KW-0175">Coiled coil</keyword>
<evidence type="ECO:0000313" key="2">
    <source>
        <dbReference type="EMBL" id="MBA4538275.1"/>
    </source>
</evidence>
<keyword evidence="4" id="KW-1185">Reference proteome</keyword>
<dbReference type="Proteomes" id="UP000570010">
    <property type="component" value="Unassembled WGS sequence"/>
</dbReference>
<accession>A0A6B3W581</accession>
<evidence type="ECO:0000256" key="1">
    <source>
        <dbReference type="SAM" id="Coils"/>
    </source>
</evidence>
<protein>
    <submittedName>
        <fullName evidence="3">Uncharacterized protein</fullName>
    </submittedName>
</protein>
<name>A0A6B3W581_9BACI</name>
<reference evidence="3 4" key="1">
    <citation type="submission" date="2020-02" db="EMBL/GenBank/DDBJ databases">
        <title>Bacillus aquiflavi sp. nov., isolated from yellow water of strong flavor Chinese baijiu in Yibin region of China.</title>
        <authorList>
            <person name="Xie J."/>
        </authorList>
    </citation>
    <scope>NUCLEOTIDE SEQUENCE [LARGE SCALE GENOMIC DNA]</scope>
    <source>
        <strain evidence="3 4">3H-10</strain>
    </source>
</reference>
<dbReference type="Proteomes" id="UP000472971">
    <property type="component" value="Unassembled WGS sequence"/>
</dbReference>
<proteinExistence type="predicted"/>
<evidence type="ECO:0000313" key="4">
    <source>
        <dbReference type="Proteomes" id="UP000472971"/>
    </source>
</evidence>
<gene>
    <name evidence="3" type="ORF">G4D64_14030</name>
    <name evidence="2" type="ORF">H1Z61_14305</name>
</gene>
<dbReference type="RefSeq" id="WP_163242999.1">
    <property type="nucleotide sequence ID" value="NZ_JAAIWN010000039.1"/>
</dbReference>
<dbReference type="Gene3D" id="1.20.5.1700">
    <property type="match status" value="1"/>
</dbReference>
<dbReference type="EMBL" id="JAAIWN010000039">
    <property type="protein sequence ID" value="NEY82594.1"/>
    <property type="molecule type" value="Genomic_DNA"/>
</dbReference>
<comment type="caution">
    <text evidence="3">The sequence shown here is derived from an EMBL/GenBank/DDBJ whole genome shotgun (WGS) entry which is preliminary data.</text>
</comment>
<evidence type="ECO:0000313" key="5">
    <source>
        <dbReference type="Proteomes" id="UP000570010"/>
    </source>
</evidence>